<reference evidence="1 2" key="1">
    <citation type="submission" date="2022-04" db="EMBL/GenBank/DDBJ databases">
        <title>Positive selection, recombination, and allopatry shape intraspecific diversity of widespread and dominant cyanobacteria.</title>
        <authorList>
            <person name="Wei J."/>
            <person name="Shu W."/>
            <person name="Hu C."/>
        </authorList>
    </citation>
    <scope>NUCLEOTIDE SEQUENCE [LARGE SCALE GENOMIC DNA]</scope>
    <source>
        <strain evidence="1 2">GB2-A4</strain>
    </source>
</reference>
<evidence type="ECO:0000313" key="1">
    <source>
        <dbReference type="EMBL" id="MEP0820878.1"/>
    </source>
</evidence>
<sequence length="76" mass="9016">MNNPDSSDWVETPLEATWQLSPHHEGSWEWSPELAAWMRLKLERELTPEELDDILRMNYCSTLDELIQRLSVPKHL</sequence>
<name>A0ABV0JGG0_9CYAN</name>
<evidence type="ECO:0000313" key="2">
    <source>
        <dbReference type="Proteomes" id="UP001464891"/>
    </source>
</evidence>
<dbReference type="EMBL" id="JAMPKM010000049">
    <property type="protein sequence ID" value="MEP0820878.1"/>
    <property type="molecule type" value="Genomic_DNA"/>
</dbReference>
<gene>
    <name evidence="1" type="ORF">NC998_27715</name>
</gene>
<organism evidence="1 2">
    <name type="scientific">Trichocoleus desertorum GB2-A4</name>
    <dbReference type="NCBI Taxonomy" id="2933944"/>
    <lineage>
        <taxon>Bacteria</taxon>
        <taxon>Bacillati</taxon>
        <taxon>Cyanobacteriota</taxon>
        <taxon>Cyanophyceae</taxon>
        <taxon>Leptolyngbyales</taxon>
        <taxon>Trichocoleusaceae</taxon>
        <taxon>Trichocoleus</taxon>
    </lineage>
</organism>
<dbReference type="Proteomes" id="UP001464891">
    <property type="component" value="Unassembled WGS sequence"/>
</dbReference>
<proteinExistence type="predicted"/>
<accession>A0ABV0JGG0</accession>
<protein>
    <submittedName>
        <fullName evidence="1">Uncharacterized protein</fullName>
    </submittedName>
</protein>
<keyword evidence="2" id="KW-1185">Reference proteome</keyword>
<comment type="caution">
    <text evidence="1">The sequence shown here is derived from an EMBL/GenBank/DDBJ whole genome shotgun (WGS) entry which is preliminary data.</text>
</comment>
<dbReference type="RefSeq" id="WP_190442832.1">
    <property type="nucleotide sequence ID" value="NZ_JAMPKM010000049.1"/>
</dbReference>